<dbReference type="InterPro" id="IPR000522">
    <property type="entry name" value="ABC_transptr_permease_BtuC"/>
</dbReference>
<evidence type="ECO:0000256" key="8">
    <source>
        <dbReference type="SAM" id="MobiDB-lite"/>
    </source>
</evidence>
<reference evidence="10 11" key="1">
    <citation type="submission" date="2017-09" db="EMBL/GenBank/DDBJ databases">
        <title>High-quality draft genome sequence of Butyrivibrio fibrisolvens INBov1, isolated from cow rumen.</title>
        <authorList>
            <person name="Rodriguez Hernaez J."/>
            <person name="Rivarola M."/>
            <person name="Paniego N."/>
            <person name="Cravero S."/>
            <person name="Ceron Cucchi M."/>
            <person name="Martinez M.C."/>
        </authorList>
    </citation>
    <scope>NUCLEOTIDE SEQUENCE [LARGE SCALE GENOMIC DNA]</scope>
    <source>
        <strain evidence="10 11">INBov1</strain>
    </source>
</reference>
<keyword evidence="6 9" id="KW-1133">Transmembrane helix</keyword>
<evidence type="ECO:0000256" key="2">
    <source>
        <dbReference type="ARBA" id="ARBA00007935"/>
    </source>
</evidence>
<evidence type="ECO:0000313" key="11">
    <source>
        <dbReference type="Proteomes" id="UP000245488"/>
    </source>
</evidence>
<evidence type="ECO:0000256" key="3">
    <source>
        <dbReference type="ARBA" id="ARBA00022448"/>
    </source>
</evidence>
<evidence type="ECO:0000256" key="5">
    <source>
        <dbReference type="ARBA" id="ARBA00022692"/>
    </source>
</evidence>
<feature type="transmembrane region" description="Helical" evidence="9">
    <location>
        <begin position="273"/>
        <end position="295"/>
    </location>
</feature>
<dbReference type="PANTHER" id="PTHR30472">
    <property type="entry name" value="FERRIC ENTEROBACTIN TRANSPORT SYSTEM PERMEASE PROTEIN"/>
    <property type="match status" value="1"/>
</dbReference>
<gene>
    <name evidence="10" type="ORF">CPT75_08430</name>
</gene>
<feature type="transmembrane region" description="Helical" evidence="9">
    <location>
        <begin position="117"/>
        <end position="137"/>
    </location>
</feature>
<name>A0A317G9Q3_BUTFI</name>
<dbReference type="PANTHER" id="PTHR30472:SF41">
    <property type="entry name" value="TRANSPORT SYSTEM PERMEASE PROTEIN"/>
    <property type="match status" value="1"/>
</dbReference>
<dbReference type="Proteomes" id="UP000245488">
    <property type="component" value="Chromosome"/>
</dbReference>
<feature type="transmembrane region" description="Helical" evidence="9">
    <location>
        <begin position="88"/>
        <end position="105"/>
    </location>
</feature>
<proteinExistence type="inferred from homology"/>
<dbReference type="InterPro" id="IPR037294">
    <property type="entry name" value="ABC_BtuC-like"/>
</dbReference>
<dbReference type="GO" id="GO:0022857">
    <property type="term" value="F:transmembrane transporter activity"/>
    <property type="evidence" value="ECO:0007669"/>
    <property type="project" value="InterPro"/>
</dbReference>
<accession>A0A317G9Q3</accession>
<dbReference type="AlphaFoldDB" id="A0A317G9Q3"/>
<feature type="transmembrane region" description="Helical" evidence="9">
    <location>
        <begin position="307"/>
        <end position="330"/>
    </location>
</feature>
<evidence type="ECO:0000256" key="9">
    <source>
        <dbReference type="SAM" id="Phobius"/>
    </source>
</evidence>
<evidence type="ECO:0000256" key="7">
    <source>
        <dbReference type="ARBA" id="ARBA00023136"/>
    </source>
</evidence>
<keyword evidence="7 9" id="KW-0472">Membrane</keyword>
<evidence type="ECO:0000256" key="6">
    <source>
        <dbReference type="ARBA" id="ARBA00022989"/>
    </source>
</evidence>
<feature type="transmembrane region" description="Helical" evidence="9">
    <location>
        <begin position="32"/>
        <end position="53"/>
    </location>
</feature>
<keyword evidence="11" id="KW-1185">Reference proteome</keyword>
<sequence>MKSELNKRDPNKSKPNKSEYDKSNRISSDQRIIIVFIVLVLAAFAAFVLNLFIGNVSIGIDDVIRILTGISRDTKKINIIMNIRLPRTIMAFILGGALTVAGFLLQTYFSNPIAGPYILGISSGAKMVVAILLIVVARTGFYVRGYMLVLSAFVGAVIATGFIIIISRSVKNMAALLAAGIMIGYICSAVTDFLIAFADDSDIVNLHSWSQGSFSGADMEGAKYCLVIVTISFVLVMLLSKSLDAFRLGESYARSVGVNVRLCRFLIITLSSLLSACVTAFAGPISFIGIAVPFLMREALKSSKPVILIPASFISGAIFCLFSDLLARMLFAPTELNVSAVTSLFGAPLVVFMIVKRHGRSEY</sequence>
<comment type="similarity">
    <text evidence="2">Belongs to the binding-protein-dependent transport system permease family. FecCD subfamily.</text>
</comment>
<feature type="transmembrane region" description="Helical" evidence="9">
    <location>
        <begin position="336"/>
        <end position="355"/>
    </location>
</feature>
<organism evidence="10 11">
    <name type="scientific">Butyrivibrio fibrisolvens</name>
    <dbReference type="NCBI Taxonomy" id="831"/>
    <lineage>
        <taxon>Bacteria</taxon>
        <taxon>Bacillati</taxon>
        <taxon>Bacillota</taxon>
        <taxon>Clostridia</taxon>
        <taxon>Lachnospirales</taxon>
        <taxon>Lachnospiraceae</taxon>
        <taxon>Butyrivibrio</taxon>
    </lineage>
</organism>
<dbReference type="Gene3D" id="1.10.3470.10">
    <property type="entry name" value="ABC transporter involved in vitamin B12 uptake, BtuC"/>
    <property type="match status" value="1"/>
</dbReference>
<dbReference type="CDD" id="cd06550">
    <property type="entry name" value="TM_ABC_iron-siderophores_like"/>
    <property type="match status" value="1"/>
</dbReference>
<evidence type="ECO:0000256" key="1">
    <source>
        <dbReference type="ARBA" id="ARBA00004651"/>
    </source>
</evidence>
<dbReference type="EMBL" id="NXNG01000001">
    <property type="protein sequence ID" value="PWT29362.1"/>
    <property type="molecule type" value="Genomic_DNA"/>
</dbReference>
<comment type="subcellular location">
    <subcellularLocation>
        <location evidence="1">Cell membrane</location>
        <topology evidence="1">Multi-pass membrane protein</topology>
    </subcellularLocation>
</comment>
<evidence type="ECO:0000313" key="10">
    <source>
        <dbReference type="EMBL" id="PWT29362.1"/>
    </source>
</evidence>
<dbReference type="GO" id="GO:0033214">
    <property type="term" value="P:siderophore-iron import into cell"/>
    <property type="evidence" value="ECO:0007669"/>
    <property type="project" value="TreeGrafter"/>
</dbReference>
<keyword evidence="3" id="KW-0813">Transport</keyword>
<comment type="caution">
    <text evidence="10">The sequence shown here is derived from an EMBL/GenBank/DDBJ whole genome shotgun (WGS) entry which is preliminary data.</text>
</comment>
<protein>
    <submittedName>
        <fullName evidence="10">Iron ABC transporter permease</fullName>
    </submittedName>
</protein>
<keyword evidence="5 9" id="KW-0812">Transmembrane</keyword>
<feature type="transmembrane region" description="Helical" evidence="9">
    <location>
        <begin position="221"/>
        <end position="239"/>
    </location>
</feature>
<dbReference type="Pfam" id="PF01032">
    <property type="entry name" value="FecCD"/>
    <property type="match status" value="1"/>
</dbReference>
<dbReference type="SUPFAM" id="SSF81345">
    <property type="entry name" value="ABC transporter involved in vitamin B12 uptake, BtuC"/>
    <property type="match status" value="1"/>
</dbReference>
<feature type="transmembrane region" description="Helical" evidence="9">
    <location>
        <begin position="173"/>
        <end position="198"/>
    </location>
</feature>
<feature type="transmembrane region" description="Helical" evidence="9">
    <location>
        <begin position="143"/>
        <end position="166"/>
    </location>
</feature>
<dbReference type="GO" id="GO:0005886">
    <property type="term" value="C:plasma membrane"/>
    <property type="evidence" value="ECO:0007669"/>
    <property type="project" value="UniProtKB-SubCell"/>
</dbReference>
<feature type="region of interest" description="Disordered" evidence="8">
    <location>
        <begin position="1"/>
        <end position="22"/>
    </location>
</feature>
<keyword evidence="4" id="KW-1003">Cell membrane</keyword>
<evidence type="ECO:0000256" key="4">
    <source>
        <dbReference type="ARBA" id="ARBA00022475"/>
    </source>
</evidence>